<protein>
    <submittedName>
        <fullName evidence="7">Uncharacterized protein</fullName>
    </submittedName>
</protein>
<evidence type="ECO:0000256" key="3">
    <source>
        <dbReference type="ARBA" id="ARBA00022989"/>
    </source>
</evidence>
<evidence type="ECO:0000256" key="4">
    <source>
        <dbReference type="ARBA" id="ARBA00023136"/>
    </source>
</evidence>
<dbReference type="AlphaFoldDB" id="A0A8J4D916"/>
<evidence type="ECO:0000313" key="7">
    <source>
        <dbReference type="EMBL" id="GIL74317.1"/>
    </source>
</evidence>
<dbReference type="GO" id="GO:0005216">
    <property type="term" value="F:monoatomic ion channel activity"/>
    <property type="evidence" value="ECO:0007669"/>
    <property type="project" value="InterPro"/>
</dbReference>
<name>A0A8J4D916_9CHLO</name>
<dbReference type="InterPro" id="IPR005821">
    <property type="entry name" value="Ion_trans_dom"/>
</dbReference>
<evidence type="ECO:0000256" key="5">
    <source>
        <dbReference type="SAM" id="MobiDB-lite"/>
    </source>
</evidence>
<feature type="compositionally biased region" description="Polar residues" evidence="5">
    <location>
        <begin position="14"/>
        <end position="24"/>
    </location>
</feature>
<accession>A0A8J4D916</accession>
<comment type="subcellular location">
    <subcellularLocation>
        <location evidence="1">Membrane</location>
        <topology evidence="1">Multi-pass membrane protein</topology>
    </subcellularLocation>
</comment>
<dbReference type="Pfam" id="PF00520">
    <property type="entry name" value="Ion_trans"/>
    <property type="match status" value="1"/>
</dbReference>
<feature type="transmembrane region" description="Helical" evidence="6">
    <location>
        <begin position="438"/>
        <end position="457"/>
    </location>
</feature>
<evidence type="ECO:0000313" key="8">
    <source>
        <dbReference type="Proteomes" id="UP000747110"/>
    </source>
</evidence>
<evidence type="ECO:0000256" key="2">
    <source>
        <dbReference type="ARBA" id="ARBA00022692"/>
    </source>
</evidence>
<keyword evidence="3 6" id="KW-1133">Transmembrane helix</keyword>
<dbReference type="EMBL" id="BNCP01000006">
    <property type="protein sequence ID" value="GIL74317.1"/>
    <property type="molecule type" value="Genomic_DNA"/>
</dbReference>
<dbReference type="GO" id="GO:0016020">
    <property type="term" value="C:membrane"/>
    <property type="evidence" value="ECO:0007669"/>
    <property type="project" value="UniProtKB-SubCell"/>
</dbReference>
<comment type="caution">
    <text evidence="7">The sequence shown here is derived from an EMBL/GenBank/DDBJ whole genome shotgun (WGS) entry which is preliminary data.</text>
</comment>
<sequence>MTGKVAPLPLEATPQGSDMQATKTNGRRSRVFKAVNDNYEFDGWARTWLSCIWFVAAIVLVSYRYPATAGTFHSHVKAYMTAYDTPDGTTEDVRSQSTFYGGLTHALGFLTVFADKATAAKYPEGNLPITEYDKIIFARLEVDLKSNCLKEHNRLGLACYKSAVNISTGEKLDEATVKQLAGEHGSRKIDLLDPNVTRAELKERVQQVLDEELLFLSTYGFRAKLLIGVVNEMAERFRTVYFYTVTRKNTDAIGSQSMRSVVTLIENVDVRDLPFYTTSDDYRRIVLEVISVGFLLKAIWDEVLQFNMCRAWRNLYLSDEERRVKGSRSKRTARVFWYYLAQPWNIMDLLAIVNYLAWWIAYVYLVAKGFQSEVDTMETLEDFDALRSFADLQLQHLVWGIFTALLVGIRVLMHFKTHAGLSIFSLTLKLSWQRLKDLMLFFGYVYFLMTVLISPLFELTGANTLFRDTGTGILNVTLMTFQYMGFYDFFANNAPTFGKYWIIFMFFFWVVVIILVVISQNVLLALVAGAYEEAREAVGSVEFTEIQLSLYRLWWIGYNRQETRPPPTSSGTDTTAPQHDPYLPLLTRPQLHRLTVTNSPHVSCLP</sequence>
<feature type="transmembrane region" description="Helical" evidence="6">
    <location>
        <begin position="500"/>
        <end position="527"/>
    </location>
</feature>
<feature type="transmembrane region" description="Helical" evidence="6">
    <location>
        <begin position="335"/>
        <end position="361"/>
    </location>
</feature>
<proteinExistence type="predicted"/>
<evidence type="ECO:0000256" key="1">
    <source>
        <dbReference type="ARBA" id="ARBA00004141"/>
    </source>
</evidence>
<reference evidence="7" key="1">
    <citation type="journal article" date="2021" name="Proc. Natl. Acad. Sci. U.S.A.">
        <title>Three genomes in the algal genus Volvox reveal the fate of a haploid sex-determining region after a transition to homothallism.</title>
        <authorList>
            <person name="Yamamoto K."/>
            <person name="Hamaji T."/>
            <person name="Kawai-Toyooka H."/>
            <person name="Matsuzaki R."/>
            <person name="Takahashi F."/>
            <person name="Nishimura Y."/>
            <person name="Kawachi M."/>
            <person name="Noguchi H."/>
            <person name="Minakuchi Y."/>
            <person name="Umen J.G."/>
            <person name="Toyoda A."/>
            <person name="Nozaki H."/>
        </authorList>
    </citation>
    <scope>NUCLEOTIDE SEQUENCE</scope>
    <source>
        <strain evidence="7">NIES-3786</strain>
    </source>
</reference>
<dbReference type="OrthoDB" id="532662at2759"/>
<dbReference type="Proteomes" id="UP000747110">
    <property type="component" value="Unassembled WGS sequence"/>
</dbReference>
<evidence type="ECO:0000256" key="6">
    <source>
        <dbReference type="SAM" id="Phobius"/>
    </source>
</evidence>
<keyword evidence="4 6" id="KW-0472">Membrane</keyword>
<gene>
    <name evidence="7" type="ORF">Vretifemale_4375</name>
</gene>
<organism evidence="7 8">
    <name type="scientific">Volvox reticuliferus</name>
    <dbReference type="NCBI Taxonomy" id="1737510"/>
    <lineage>
        <taxon>Eukaryota</taxon>
        <taxon>Viridiplantae</taxon>
        <taxon>Chlorophyta</taxon>
        <taxon>core chlorophytes</taxon>
        <taxon>Chlorophyceae</taxon>
        <taxon>CS clade</taxon>
        <taxon>Chlamydomonadales</taxon>
        <taxon>Volvocaceae</taxon>
        <taxon>Volvox</taxon>
    </lineage>
</organism>
<feature type="transmembrane region" description="Helical" evidence="6">
    <location>
        <begin position="397"/>
        <end position="417"/>
    </location>
</feature>
<keyword evidence="2 6" id="KW-0812">Transmembrane</keyword>
<keyword evidence="8" id="KW-1185">Reference proteome</keyword>
<feature type="region of interest" description="Disordered" evidence="5">
    <location>
        <begin position="1"/>
        <end position="25"/>
    </location>
</feature>